<organism evidence="4 5">
    <name type="scientific">Ancylostoma duodenale</name>
    <dbReference type="NCBI Taxonomy" id="51022"/>
    <lineage>
        <taxon>Eukaryota</taxon>
        <taxon>Metazoa</taxon>
        <taxon>Ecdysozoa</taxon>
        <taxon>Nematoda</taxon>
        <taxon>Chromadorea</taxon>
        <taxon>Rhabditida</taxon>
        <taxon>Rhabditina</taxon>
        <taxon>Rhabditomorpha</taxon>
        <taxon>Strongyloidea</taxon>
        <taxon>Ancylostomatidae</taxon>
        <taxon>Ancylostomatinae</taxon>
        <taxon>Ancylostoma</taxon>
    </lineage>
</organism>
<evidence type="ECO:0000256" key="1">
    <source>
        <dbReference type="PROSITE-ProRule" id="PRU01005"/>
    </source>
</evidence>
<evidence type="ECO:0000313" key="5">
    <source>
        <dbReference type="Proteomes" id="UP000054047"/>
    </source>
</evidence>
<evidence type="ECO:0000313" key="4">
    <source>
        <dbReference type="EMBL" id="KIH43606.1"/>
    </source>
</evidence>
<feature type="domain" description="ShKT" evidence="3">
    <location>
        <begin position="30"/>
        <end position="67"/>
    </location>
</feature>
<feature type="non-terminal residue" evidence="4">
    <location>
        <position position="1"/>
    </location>
</feature>
<reference evidence="4 5" key="1">
    <citation type="submission" date="2013-12" db="EMBL/GenBank/DDBJ databases">
        <title>Draft genome of the parsitic nematode Ancylostoma duodenale.</title>
        <authorList>
            <person name="Mitreva M."/>
        </authorList>
    </citation>
    <scope>NUCLEOTIDE SEQUENCE [LARGE SCALE GENOMIC DNA]</scope>
    <source>
        <strain evidence="4 5">Zhejiang</strain>
    </source>
</reference>
<gene>
    <name evidence="4" type="ORF">ANCDUO_26384</name>
</gene>
<feature type="region of interest" description="Disordered" evidence="2">
    <location>
        <begin position="1"/>
        <end position="27"/>
    </location>
</feature>
<dbReference type="InterPro" id="IPR003582">
    <property type="entry name" value="ShKT_dom"/>
</dbReference>
<proteinExistence type="predicted"/>
<keyword evidence="5" id="KW-1185">Reference proteome</keyword>
<sequence length="67" mass="7273">SGGQPVPQPNPNPPQPNPNPRQPNPNPTNCVDKPLCVALIRTRNFCESKVFTTSIKRALCPKSCGFC</sequence>
<accession>A0A0C2FF10</accession>
<dbReference type="Pfam" id="PF01549">
    <property type="entry name" value="ShK"/>
    <property type="match status" value="1"/>
</dbReference>
<dbReference type="EMBL" id="KN784353">
    <property type="protein sequence ID" value="KIH43606.1"/>
    <property type="molecule type" value="Genomic_DNA"/>
</dbReference>
<protein>
    <submittedName>
        <fullName evidence="4">ShTK domain protein</fullName>
    </submittedName>
</protein>
<comment type="caution">
    <text evidence="1">Lacks conserved residue(s) required for the propagation of feature annotation.</text>
</comment>
<dbReference type="PROSITE" id="PS51670">
    <property type="entry name" value="SHKT"/>
    <property type="match status" value="1"/>
</dbReference>
<evidence type="ECO:0000259" key="3">
    <source>
        <dbReference type="PROSITE" id="PS51670"/>
    </source>
</evidence>
<dbReference type="Gene3D" id="1.10.10.1940">
    <property type="match status" value="1"/>
</dbReference>
<dbReference type="AlphaFoldDB" id="A0A0C2FF10"/>
<feature type="compositionally biased region" description="Pro residues" evidence="2">
    <location>
        <begin position="1"/>
        <end position="26"/>
    </location>
</feature>
<name>A0A0C2FF10_9BILA</name>
<dbReference type="Proteomes" id="UP000054047">
    <property type="component" value="Unassembled WGS sequence"/>
</dbReference>
<evidence type="ECO:0000256" key="2">
    <source>
        <dbReference type="SAM" id="MobiDB-lite"/>
    </source>
</evidence>
<dbReference type="OrthoDB" id="5868598at2759"/>